<dbReference type="AlphaFoldDB" id="A0A9P9KEV8"/>
<evidence type="ECO:0000313" key="3">
    <source>
        <dbReference type="EMBL" id="KAH7250349.1"/>
    </source>
</evidence>
<evidence type="ECO:0000313" key="4">
    <source>
        <dbReference type="Proteomes" id="UP000720189"/>
    </source>
</evidence>
<name>A0A9P9KEV8_FUSRE</name>
<dbReference type="PANTHER" id="PTHR38795">
    <property type="entry name" value="DUF6604 DOMAIN-CONTAINING PROTEIN"/>
    <property type="match status" value="1"/>
</dbReference>
<evidence type="ECO:0000256" key="1">
    <source>
        <dbReference type="SAM" id="MobiDB-lite"/>
    </source>
</evidence>
<dbReference type="GeneID" id="70222862"/>
<sequence>MRSRFGAQLEERGAESDKDSDAMHNYFIGVLESVRSVLRPRMPADTPSYDSIKDLTNRFSSLNVYEPSQEFLDASNYTRPEKTQDDENTYEAEPQKTPEDAMIAYDVMLDDLTNIRSHINIIQV</sequence>
<dbReference type="PANTHER" id="PTHR38795:SF1">
    <property type="entry name" value="DUF6604 DOMAIN-CONTAINING PROTEIN"/>
    <property type="match status" value="1"/>
</dbReference>
<feature type="region of interest" description="Disordered" evidence="1">
    <location>
        <begin position="1"/>
        <end position="20"/>
    </location>
</feature>
<gene>
    <name evidence="3" type="ORF">BKA55DRAFT_569260</name>
</gene>
<proteinExistence type="predicted"/>
<comment type="caution">
    <text evidence="3">The sequence shown here is derived from an EMBL/GenBank/DDBJ whole genome shotgun (WGS) entry which is preliminary data.</text>
</comment>
<dbReference type="InterPro" id="IPR046539">
    <property type="entry name" value="DUF6604"/>
</dbReference>
<evidence type="ECO:0000259" key="2">
    <source>
        <dbReference type="Pfam" id="PF20253"/>
    </source>
</evidence>
<accession>A0A9P9KEV8</accession>
<feature type="region of interest" description="Disordered" evidence="1">
    <location>
        <begin position="73"/>
        <end position="95"/>
    </location>
</feature>
<keyword evidence="4" id="KW-1185">Reference proteome</keyword>
<reference evidence="3" key="1">
    <citation type="journal article" date="2021" name="Nat. Commun.">
        <title>Genetic determinants of endophytism in the Arabidopsis root mycobiome.</title>
        <authorList>
            <person name="Mesny F."/>
            <person name="Miyauchi S."/>
            <person name="Thiergart T."/>
            <person name="Pickel B."/>
            <person name="Atanasova L."/>
            <person name="Karlsson M."/>
            <person name="Huettel B."/>
            <person name="Barry K.W."/>
            <person name="Haridas S."/>
            <person name="Chen C."/>
            <person name="Bauer D."/>
            <person name="Andreopoulos W."/>
            <person name="Pangilinan J."/>
            <person name="LaButti K."/>
            <person name="Riley R."/>
            <person name="Lipzen A."/>
            <person name="Clum A."/>
            <person name="Drula E."/>
            <person name="Henrissat B."/>
            <person name="Kohler A."/>
            <person name="Grigoriev I.V."/>
            <person name="Martin F.M."/>
            <person name="Hacquard S."/>
        </authorList>
    </citation>
    <scope>NUCLEOTIDE SEQUENCE</scope>
    <source>
        <strain evidence="3">MPI-CAGE-AT-0023</strain>
    </source>
</reference>
<dbReference type="Pfam" id="PF20253">
    <property type="entry name" value="DUF6604"/>
    <property type="match status" value="1"/>
</dbReference>
<feature type="domain" description="DUF6604" evidence="2">
    <location>
        <begin position="1"/>
        <end position="120"/>
    </location>
</feature>
<organism evidence="3 4">
    <name type="scientific">Fusarium redolens</name>
    <dbReference type="NCBI Taxonomy" id="48865"/>
    <lineage>
        <taxon>Eukaryota</taxon>
        <taxon>Fungi</taxon>
        <taxon>Dikarya</taxon>
        <taxon>Ascomycota</taxon>
        <taxon>Pezizomycotina</taxon>
        <taxon>Sordariomycetes</taxon>
        <taxon>Hypocreomycetidae</taxon>
        <taxon>Hypocreales</taxon>
        <taxon>Nectriaceae</taxon>
        <taxon>Fusarium</taxon>
        <taxon>Fusarium redolens species complex</taxon>
    </lineage>
</organism>
<feature type="compositionally biased region" description="Basic and acidic residues" evidence="1">
    <location>
        <begin position="9"/>
        <end position="20"/>
    </location>
</feature>
<dbReference type="OrthoDB" id="5238236at2759"/>
<dbReference type="EMBL" id="JAGMUX010000008">
    <property type="protein sequence ID" value="KAH7250349.1"/>
    <property type="molecule type" value="Genomic_DNA"/>
</dbReference>
<protein>
    <recommendedName>
        <fullName evidence="2">DUF6604 domain-containing protein</fullName>
    </recommendedName>
</protein>
<dbReference type="RefSeq" id="XP_046049668.1">
    <property type="nucleotide sequence ID" value="XM_046192908.1"/>
</dbReference>
<dbReference type="Proteomes" id="UP000720189">
    <property type="component" value="Unassembled WGS sequence"/>
</dbReference>